<proteinExistence type="predicted"/>
<gene>
    <name evidence="1" type="ORF">I7X43_02890</name>
</gene>
<dbReference type="RefSeq" id="WP_198099385.1">
    <property type="nucleotide sequence ID" value="NZ_JAEDAL010000001.1"/>
</dbReference>
<organism evidence="1 2">
    <name type="scientific">Inhella gelatinilytica</name>
    <dbReference type="NCBI Taxonomy" id="2795030"/>
    <lineage>
        <taxon>Bacteria</taxon>
        <taxon>Pseudomonadati</taxon>
        <taxon>Pseudomonadota</taxon>
        <taxon>Betaproteobacteria</taxon>
        <taxon>Burkholderiales</taxon>
        <taxon>Sphaerotilaceae</taxon>
        <taxon>Inhella</taxon>
    </lineage>
</organism>
<accession>A0A931IUJ3</accession>
<reference evidence="1" key="1">
    <citation type="submission" date="2020-12" db="EMBL/GenBank/DDBJ databases">
        <title>The genome sequence of Inhella sp. 4Y17.</title>
        <authorList>
            <person name="Liu Y."/>
        </authorList>
    </citation>
    <scope>NUCLEOTIDE SEQUENCE</scope>
    <source>
        <strain evidence="1">4Y10</strain>
    </source>
</reference>
<comment type="caution">
    <text evidence="1">The sequence shown here is derived from an EMBL/GenBank/DDBJ whole genome shotgun (WGS) entry which is preliminary data.</text>
</comment>
<dbReference type="InterPro" id="IPR021783">
    <property type="entry name" value="DUF3348"/>
</dbReference>
<name>A0A931IUJ3_9BURK</name>
<evidence type="ECO:0000313" key="2">
    <source>
        <dbReference type="Proteomes" id="UP000620139"/>
    </source>
</evidence>
<dbReference type="AlphaFoldDB" id="A0A931IUJ3"/>
<dbReference type="EMBL" id="JAEDAL010000001">
    <property type="protein sequence ID" value="MBH9551786.1"/>
    <property type="molecule type" value="Genomic_DNA"/>
</dbReference>
<sequence length="259" mass="27889">MQARHQQGAPHIGSGSPGWTASPALPHVLQRWGLRLPLPARGPVGPQLAEALSWRDAVALAQVLKTPSAEPAPDAAHRRLAAREWAEAARERLVAELQAGFADPVLVQDGPEAPARAAQGLEAVAPFKLHHSSQQRSMAARMATLRGRLRTQLAGTTPRLARLAQLDAVFEPAWAAREQPALAGLPSMTVQRGLRLQAAAPEAAQDARAWPPTGWRGQLWTELQDVLHAELALRLQPVLGLIEALQHDDPCGPIRIETP</sequence>
<evidence type="ECO:0000313" key="1">
    <source>
        <dbReference type="EMBL" id="MBH9551786.1"/>
    </source>
</evidence>
<dbReference type="Pfam" id="PF11828">
    <property type="entry name" value="DUF3348"/>
    <property type="match status" value="1"/>
</dbReference>
<dbReference type="Proteomes" id="UP000620139">
    <property type="component" value="Unassembled WGS sequence"/>
</dbReference>
<protein>
    <submittedName>
        <fullName evidence="1">DUF3348 family protein</fullName>
    </submittedName>
</protein>
<keyword evidence="2" id="KW-1185">Reference proteome</keyword>